<accession>A0A150F3A4</accession>
<sequence length="268" mass="30918">MLFRKNLHAGKVKDVHFANGSIQFLSVKLNVYCYVTDGILIDSGARSLAPQFQDFFHTQSFDALYCTHIHEDHTGGAAWLQKERNLPIYLNQLSVPEAAASGKYPLYRKLFWGTRPPFKAQPFPEKFTSNRYCWETIFTPGHSRDHTAFLNHSTGQLFSGDLYVSTKTKVVLESESIPQIIESIENILTFDFDEMFCCHAGYIENGKDKLRQKLHYLYEVTDQVRQLHQKGMTADDIQQLLFPRKYPITVFSKGQWDSKHIVTSILKK</sequence>
<dbReference type="RefSeq" id="WP_061522867.1">
    <property type="nucleotide sequence ID" value="NZ_JARLZY010000006.1"/>
</dbReference>
<feature type="domain" description="Metallo-beta-lactamase" evidence="1">
    <location>
        <begin position="30"/>
        <end position="199"/>
    </location>
</feature>
<evidence type="ECO:0000313" key="3">
    <source>
        <dbReference type="Proteomes" id="UP000075430"/>
    </source>
</evidence>
<protein>
    <submittedName>
        <fullName evidence="2">MBL fold metallo-hydrolase</fullName>
    </submittedName>
</protein>
<keyword evidence="3" id="KW-1185">Reference proteome</keyword>
<evidence type="ECO:0000259" key="1">
    <source>
        <dbReference type="SMART" id="SM00849"/>
    </source>
</evidence>
<dbReference type="AlphaFoldDB" id="A0A150F3A4"/>
<dbReference type="SMART" id="SM00849">
    <property type="entry name" value="Lactamase_B"/>
    <property type="match status" value="1"/>
</dbReference>
<keyword evidence="2" id="KW-0378">Hydrolase</keyword>
<dbReference type="Proteomes" id="UP000075430">
    <property type="component" value="Unassembled WGS sequence"/>
</dbReference>
<dbReference type="OrthoDB" id="235784at2"/>
<dbReference type="STRING" id="1793963.AXI58_02780"/>
<dbReference type="Pfam" id="PF00753">
    <property type="entry name" value="Lactamase_B"/>
    <property type="match status" value="1"/>
</dbReference>
<dbReference type="SUPFAM" id="SSF56281">
    <property type="entry name" value="Metallo-hydrolase/oxidoreductase"/>
    <property type="match status" value="1"/>
</dbReference>
<evidence type="ECO:0000313" key="2">
    <source>
        <dbReference type="EMBL" id="KXZ15205.1"/>
    </source>
</evidence>
<dbReference type="PANTHER" id="PTHR23131">
    <property type="entry name" value="ENDORIBONUCLEASE LACTB2"/>
    <property type="match status" value="1"/>
</dbReference>
<proteinExistence type="predicted"/>
<dbReference type="InterPro" id="IPR001279">
    <property type="entry name" value="Metallo-B-lactamas"/>
</dbReference>
<gene>
    <name evidence="2" type="ORF">AXI58_02780</name>
</gene>
<dbReference type="EMBL" id="LSBA01000036">
    <property type="protein sequence ID" value="KXZ15205.1"/>
    <property type="molecule type" value="Genomic_DNA"/>
</dbReference>
<name>A0A150F3A4_9BACI</name>
<dbReference type="GO" id="GO:0016787">
    <property type="term" value="F:hydrolase activity"/>
    <property type="evidence" value="ECO:0007669"/>
    <property type="project" value="UniProtKB-KW"/>
</dbReference>
<reference evidence="3" key="1">
    <citation type="submission" date="2016-02" db="EMBL/GenBank/DDBJ databases">
        <authorList>
            <person name="Dunlap C."/>
        </authorList>
    </citation>
    <scope>NUCLEOTIDE SEQUENCE [LARGE SCALE GENOMIC DNA]</scope>
    <source>
        <strain evidence="3">NRRL B-41092</strain>
    </source>
</reference>
<organism evidence="2 3">
    <name type="scientific">Bacillus nakamurai</name>
    <dbReference type="NCBI Taxonomy" id="1793963"/>
    <lineage>
        <taxon>Bacteria</taxon>
        <taxon>Bacillati</taxon>
        <taxon>Bacillota</taxon>
        <taxon>Bacilli</taxon>
        <taxon>Bacillales</taxon>
        <taxon>Bacillaceae</taxon>
        <taxon>Bacillus</taxon>
    </lineage>
</organism>
<dbReference type="Gene3D" id="3.60.15.10">
    <property type="entry name" value="Ribonuclease Z/Hydroxyacylglutathione hydrolase-like"/>
    <property type="match status" value="1"/>
</dbReference>
<dbReference type="InterPro" id="IPR036866">
    <property type="entry name" value="RibonucZ/Hydroxyglut_hydro"/>
</dbReference>
<comment type="caution">
    <text evidence="2">The sequence shown here is derived from an EMBL/GenBank/DDBJ whole genome shotgun (WGS) entry which is preliminary data.</text>
</comment>
<dbReference type="InterPro" id="IPR050662">
    <property type="entry name" value="Sec-metab_biosynth-thioest"/>
</dbReference>